<feature type="signal peptide" evidence="6">
    <location>
        <begin position="1"/>
        <end position="26"/>
    </location>
</feature>
<reference evidence="7 8" key="1">
    <citation type="submission" date="2014-09" db="EMBL/GenBank/DDBJ databases">
        <authorList>
            <person name="Grob C."/>
            <person name="Taubert M."/>
            <person name="Howat A.M."/>
            <person name="Burns O.J."/>
            <person name="Dixon J.L."/>
            <person name="Chen Y."/>
            <person name="Murrell J.C."/>
        </authorList>
    </citation>
    <scope>NUCLEOTIDE SEQUENCE [LARGE SCALE GENOMIC DNA]</scope>
    <source>
        <strain evidence="7">L4</strain>
    </source>
</reference>
<keyword evidence="2 5" id="KW-0349">Heme</keyword>
<evidence type="ECO:0000256" key="1">
    <source>
        <dbReference type="ARBA" id="ARBA00022448"/>
    </source>
</evidence>
<keyword evidence="4 5" id="KW-0408">Iron</keyword>
<dbReference type="Proteomes" id="UP000029999">
    <property type="component" value="Unassembled WGS sequence"/>
</dbReference>
<feature type="chain" id="PRO_5001959200" evidence="6">
    <location>
        <begin position="27"/>
        <end position="163"/>
    </location>
</feature>
<dbReference type="SUPFAM" id="SSF46458">
    <property type="entry name" value="Globin-like"/>
    <property type="match status" value="1"/>
</dbReference>
<evidence type="ECO:0000256" key="4">
    <source>
        <dbReference type="ARBA" id="ARBA00023004"/>
    </source>
</evidence>
<evidence type="ECO:0000256" key="5">
    <source>
        <dbReference type="PIRSR" id="PIRSR601486-1"/>
    </source>
</evidence>
<evidence type="ECO:0000256" key="6">
    <source>
        <dbReference type="SAM" id="SignalP"/>
    </source>
</evidence>
<evidence type="ECO:0000313" key="7">
    <source>
        <dbReference type="EMBL" id="KGM06723.1"/>
    </source>
</evidence>
<keyword evidence="3 5" id="KW-0479">Metal-binding</keyword>
<feature type="binding site" description="distal binding residue" evidence="5">
    <location>
        <position position="101"/>
    </location>
    <ligand>
        <name>heme</name>
        <dbReference type="ChEBI" id="CHEBI:30413"/>
    </ligand>
    <ligandPart>
        <name>Fe</name>
        <dbReference type="ChEBI" id="CHEBI:18248"/>
    </ligandPart>
</feature>
<keyword evidence="6" id="KW-0732">Signal</keyword>
<dbReference type="Pfam" id="PF01152">
    <property type="entry name" value="Bac_globin"/>
    <property type="match status" value="1"/>
</dbReference>
<dbReference type="STRING" id="392484.LP43_1215"/>
<sequence length="163" mass="18101">MMKSTFKTLLASAILTTPMLFGSVQAHDAEEASLFNRLGGPDKIRVIVEDTYHNHVTNPIIRDRFVDSDHAAVKEKVYEIFAAATGSEEIEYTGRDMKTTHRTMNINEMEFNAVVDDVMAALEKNGVGQQEKNEVLAILWSVRGDIVNPNITTQALTDSEASE</sequence>
<evidence type="ECO:0000256" key="3">
    <source>
        <dbReference type="ARBA" id="ARBA00022723"/>
    </source>
</evidence>
<name>A0A0A0BDZ0_9GAMM</name>
<accession>A0A0A0BDZ0</accession>
<protein>
    <submittedName>
        <fullName evidence="7">Cyanoglobin/Hemoglobin-like protein HbN</fullName>
    </submittedName>
</protein>
<dbReference type="RefSeq" id="WP_273150553.1">
    <property type="nucleotide sequence ID" value="NZ_JADFAB010000030.1"/>
</dbReference>
<dbReference type="AlphaFoldDB" id="A0A0A0BDZ0"/>
<dbReference type="InterPro" id="IPR009050">
    <property type="entry name" value="Globin-like_sf"/>
</dbReference>
<evidence type="ECO:0000256" key="2">
    <source>
        <dbReference type="ARBA" id="ARBA00022617"/>
    </source>
</evidence>
<dbReference type="CDD" id="cd00454">
    <property type="entry name" value="TrHb1_N"/>
    <property type="match status" value="1"/>
</dbReference>
<proteinExistence type="predicted"/>
<dbReference type="EMBL" id="JRQD01000003">
    <property type="protein sequence ID" value="KGM06723.1"/>
    <property type="molecule type" value="Genomic_DNA"/>
</dbReference>
<dbReference type="GO" id="GO:0020037">
    <property type="term" value="F:heme binding"/>
    <property type="evidence" value="ECO:0007669"/>
    <property type="project" value="InterPro"/>
</dbReference>
<dbReference type="GO" id="GO:0019825">
    <property type="term" value="F:oxygen binding"/>
    <property type="evidence" value="ECO:0007669"/>
    <property type="project" value="InterPro"/>
</dbReference>
<comment type="caution">
    <text evidence="7">The sequence shown here is derived from an EMBL/GenBank/DDBJ whole genome shotgun (WGS) entry which is preliminary data.</text>
</comment>
<organism evidence="7 8">
    <name type="scientific">Methylophaga thiooxydans</name>
    <dbReference type="NCBI Taxonomy" id="392484"/>
    <lineage>
        <taxon>Bacteria</taxon>
        <taxon>Pseudomonadati</taxon>
        <taxon>Pseudomonadota</taxon>
        <taxon>Gammaproteobacteria</taxon>
        <taxon>Thiotrichales</taxon>
        <taxon>Piscirickettsiaceae</taxon>
        <taxon>Methylophaga</taxon>
    </lineage>
</organism>
<evidence type="ECO:0000313" key="8">
    <source>
        <dbReference type="Proteomes" id="UP000029999"/>
    </source>
</evidence>
<keyword evidence="1" id="KW-0813">Transport</keyword>
<dbReference type="InterPro" id="IPR001486">
    <property type="entry name" value="Hemoglobin_trunc"/>
</dbReference>
<dbReference type="Gene3D" id="1.10.490.10">
    <property type="entry name" value="Globins"/>
    <property type="match status" value="1"/>
</dbReference>
<gene>
    <name evidence="7" type="ORF">LP43_1215</name>
</gene>
<dbReference type="GO" id="GO:0046872">
    <property type="term" value="F:metal ion binding"/>
    <property type="evidence" value="ECO:0007669"/>
    <property type="project" value="UniProtKB-KW"/>
</dbReference>
<dbReference type="InterPro" id="IPR012292">
    <property type="entry name" value="Globin/Proto"/>
</dbReference>